<proteinExistence type="predicted"/>
<dbReference type="Proteomes" id="UP000240724">
    <property type="component" value="Segment"/>
</dbReference>
<accession>A0A2I6PD11</accession>
<sequence>MINKIKDNEYLLNSSILDNGNTIDFITLSELKELVNSLYSEEQNRLLQESLSGDYVCDGCLI</sequence>
<name>A0A2I6PD11_9CAUD</name>
<evidence type="ECO:0000313" key="1">
    <source>
        <dbReference type="EMBL" id="AUM57618.1"/>
    </source>
</evidence>
<protein>
    <submittedName>
        <fullName evidence="1">Uncharacterized protein</fullName>
    </submittedName>
</protein>
<reference evidence="1 2" key="1">
    <citation type="submission" date="2017-12" db="EMBL/GenBank/DDBJ databases">
        <title>A novel LAMP bacteriophage infecting Escherichia coli.</title>
        <authorList>
            <person name="Golomidova A.K."/>
            <person name="Letarov A.V."/>
            <person name="Kostryukova E.S."/>
            <person name="Babenko V.V."/>
            <person name="Prokhorov N.S."/>
        </authorList>
    </citation>
    <scope>NUCLEOTIDE SEQUENCE [LARGE SCALE GENOMIC DNA]</scope>
</reference>
<gene>
    <name evidence="1" type="ORF">phiL_0401</name>
</gene>
<evidence type="ECO:0000313" key="2">
    <source>
        <dbReference type="Proteomes" id="UP000240724"/>
    </source>
</evidence>
<organism evidence="1 2">
    <name type="scientific">Escherichia phage LAMP</name>
    <dbReference type="NCBI Taxonomy" id="2065191"/>
    <lineage>
        <taxon>Viruses</taxon>
        <taxon>Duplodnaviria</taxon>
        <taxon>Heunggongvirae</taxon>
        <taxon>Uroviricota</taxon>
        <taxon>Caudoviricetes</taxon>
        <taxon>Mktvariviridae</taxon>
        <taxon>Gordonclarkvirinae</taxon>
        <taxon>Kuravirus</taxon>
        <taxon>Kuravirus LAMP</taxon>
    </lineage>
</organism>
<dbReference type="EMBL" id="MG673519">
    <property type="protein sequence ID" value="AUM57618.1"/>
    <property type="molecule type" value="Genomic_DNA"/>
</dbReference>
<keyword evidence="2" id="KW-1185">Reference proteome</keyword>